<keyword evidence="5" id="KW-0227">DNA damage</keyword>
<evidence type="ECO:0000256" key="3">
    <source>
        <dbReference type="ARBA" id="ARBA00022722"/>
    </source>
</evidence>
<dbReference type="GO" id="GO:0000712">
    <property type="term" value="P:resolution of meiotic recombination intermediates"/>
    <property type="evidence" value="ECO:0007669"/>
    <property type="project" value="TreeGrafter"/>
</dbReference>
<feature type="domain" description="ERCC4" evidence="11">
    <location>
        <begin position="746"/>
        <end position="826"/>
    </location>
</feature>
<dbReference type="SUPFAM" id="SSF47781">
    <property type="entry name" value="RuvA domain 2-like"/>
    <property type="match status" value="1"/>
</dbReference>
<keyword evidence="8" id="KW-0234">DNA repair</keyword>
<keyword evidence="7" id="KW-0238">DNA-binding</keyword>
<keyword evidence="13" id="KW-1185">Reference proteome</keyword>
<dbReference type="InterPro" id="IPR006166">
    <property type="entry name" value="ERCC4_domain"/>
</dbReference>
<dbReference type="Gene3D" id="1.10.150.20">
    <property type="entry name" value="5' to 3' exonuclease, C-terminal subdomain"/>
    <property type="match status" value="1"/>
</dbReference>
<evidence type="ECO:0000256" key="4">
    <source>
        <dbReference type="ARBA" id="ARBA00022759"/>
    </source>
</evidence>
<dbReference type="GO" id="GO:1901255">
    <property type="term" value="P:nucleotide-excision repair involved in interstrand cross-link repair"/>
    <property type="evidence" value="ECO:0007669"/>
    <property type="project" value="TreeGrafter"/>
</dbReference>
<evidence type="ECO:0000256" key="9">
    <source>
        <dbReference type="ARBA" id="ARBA00023242"/>
    </source>
</evidence>
<dbReference type="NCBIfam" id="TIGR00596">
    <property type="entry name" value="rad1"/>
    <property type="match status" value="1"/>
</dbReference>
<dbReference type="GO" id="GO:0000014">
    <property type="term" value="F:single-stranded DNA endodeoxyribonuclease activity"/>
    <property type="evidence" value="ECO:0007669"/>
    <property type="project" value="TreeGrafter"/>
</dbReference>
<dbReference type="GO" id="GO:0000724">
    <property type="term" value="P:double-strand break repair via homologous recombination"/>
    <property type="evidence" value="ECO:0007669"/>
    <property type="project" value="TreeGrafter"/>
</dbReference>
<dbReference type="OrthoDB" id="361020at2759"/>
<reference evidence="12 13" key="1">
    <citation type="journal article" date="2013" name="PLoS Genet.">
        <title>The genome and development-dependent transcriptomes of Pyronema confluens: a window into fungal evolution.</title>
        <authorList>
            <person name="Traeger S."/>
            <person name="Altegoer F."/>
            <person name="Freitag M."/>
            <person name="Gabaldon T."/>
            <person name="Kempken F."/>
            <person name="Kumar A."/>
            <person name="Marcet-Houben M."/>
            <person name="Poggeler S."/>
            <person name="Stajich J.E."/>
            <person name="Nowrousian M."/>
        </authorList>
    </citation>
    <scope>NUCLEOTIDE SEQUENCE [LARGE SCALE GENOMIC DNA]</scope>
    <source>
        <strain evidence="13">CBS 100304</strain>
        <tissue evidence="12">Vegetative mycelium</tissue>
    </source>
</reference>
<evidence type="ECO:0000256" key="8">
    <source>
        <dbReference type="ARBA" id="ARBA00023204"/>
    </source>
</evidence>
<gene>
    <name evidence="12" type="ORF">PCON_12059</name>
</gene>
<dbReference type="eggNOG" id="KOG0442">
    <property type="taxonomic scope" value="Eukaryota"/>
</dbReference>
<evidence type="ECO:0000256" key="2">
    <source>
        <dbReference type="ARBA" id="ARBA00010015"/>
    </source>
</evidence>
<dbReference type="InterPro" id="IPR010994">
    <property type="entry name" value="RuvA_2-like"/>
</dbReference>
<dbReference type="CDD" id="cd20078">
    <property type="entry name" value="XPF_nuclease_XPF_euk"/>
    <property type="match status" value="1"/>
</dbReference>
<evidence type="ECO:0000256" key="10">
    <source>
        <dbReference type="SAM" id="MobiDB-lite"/>
    </source>
</evidence>
<dbReference type="PANTHER" id="PTHR10150:SF0">
    <property type="entry name" value="DNA REPAIR ENDONUCLEASE XPF"/>
    <property type="match status" value="1"/>
</dbReference>
<feature type="compositionally biased region" description="Basic and acidic residues" evidence="10">
    <location>
        <begin position="474"/>
        <end position="487"/>
    </location>
</feature>
<accession>U4LK87</accession>
<dbReference type="Gene3D" id="3.40.50.10130">
    <property type="match status" value="1"/>
</dbReference>
<dbReference type="InterPro" id="IPR011335">
    <property type="entry name" value="Restrct_endonuc-II-like"/>
</dbReference>
<dbReference type="SUPFAM" id="SSF52980">
    <property type="entry name" value="Restriction endonuclease-like"/>
    <property type="match status" value="1"/>
</dbReference>
<evidence type="ECO:0000256" key="1">
    <source>
        <dbReference type="ARBA" id="ARBA00004123"/>
    </source>
</evidence>
<dbReference type="SMART" id="SM00891">
    <property type="entry name" value="ERCC4"/>
    <property type="match status" value="1"/>
</dbReference>
<dbReference type="Proteomes" id="UP000018144">
    <property type="component" value="Unassembled WGS sequence"/>
</dbReference>
<sequence>MSTTEPPTEPPAEPQEIAVKLSLPLAYQQEIFHSIRSEDQLLILARGLGLIRIITNLLHSYDAAGDNLVLIVGASEVEQEWIGEALAEQNFISKAPKARGLKIITTDSMSVEGRRKTYAKGGIYAVTSRILQVDLLTSLLPPEMITGIVVLHAERVTATSPEAFILRLFRQKNSSGFIKSFSDVPEAFCSGFSPLSTMLRNLHLRTCSLWPRFHVTISESLEIKKPEVIELNIPLSDSMLQIQTSILQCIEASLSELKKGNSKELDMAEWNVDSALHKNFDSVVRRQLDPVWHRVSSKTRGIVGDLKELREMLGYLLSYDAVSFWQYLEGVLAAQSTGPTGQTKSSQSPWLFLDAAQVIFSTAKSRVYTGILPTDSTTSTTSSFIPAGLQPVLEELPKWRELSSILDEIEQEAFRNQGMNDGSYGTVLVMCSDAKECRQLREYLQSAGRATGGEGGETIEISDDDDDSDSEDDNGGKEKEKEREGKATHSAAHMMRRRLRGYLSWKRDLARFKAALNEATKASSLPGAGPGGNIQKRNQESFRGRAPANKRRRMRGGNSAAGSSRGAGGSVQTVEEIASAMADLWRKIQPTEEEQRAKQEVAVDPMEDMEDYFELFEMGNLVVVHPFRGDMDDRLLEELRPRWIVMYNPDTSFVRRVEVYRSSHEERQVKVFFMFYGDSVEEQRFLSMVRREKDAFSRLVKEKANMAITLTTDDSLLDDPQEIFLRTINTRIAGGGLTTATNVTPRVIVDIREFRSSLPSLLHSRRNDIVPVTLTVGDYILSPSICVERKSIKDLIQSFKNGRLYTQCESMCLHYSQPMVLIEFEQNKSFSLEPFADLSTGIGQNDLQSKMVLLAIAFPKIRFIWSSSPYQTAEIFEELKKGGEEPNPDKAVAIGLEEGEGPGADNQTPMDMLRAVPGINGKNFRNVVAEVESLVELSNMEEEEIRALVGKEAARKVHRFFNKTF</sequence>
<evidence type="ECO:0000313" key="12">
    <source>
        <dbReference type="EMBL" id="CCX31982.1"/>
    </source>
</evidence>
<protein>
    <submittedName>
        <fullName evidence="12">Similar to DNA repair protein rad16 acc. no. P36617</fullName>
    </submittedName>
</protein>
<keyword evidence="9" id="KW-0539">Nucleus</keyword>
<dbReference type="InterPro" id="IPR047520">
    <property type="entry name" value="XPF_nuclease"/>
</dbReference>
<comment type="subcellular location">
    <subcellularLocation>
        <location evidence="1">Nucleus</location>
    </subcellularLocation>
</comment>
<evidence type="ECO:0000256" key="6">
    <source>
        <dbReference type="ARBA" id="ARBA00022801"/>
    </source>
</evidence>
<dbReference type="FunFam" id="3.40.50.10130:FF:000002">
    <property type="entry name" value="DNA repair endonuclease XPF"/>
    <property type="match status" value="1"/>
</dbReference>
<evidence type="ECO:0000259" key="11">
    <source>
        <dbReference type="SMART" id="SM00891"/>
    </source>
</evidence>
<comment type="similarity">
    <text evidence="2">Belongs to the XPF family.</text>
</comment>
<evidence type="ECO:0000256" key="7">
    <source>
        <dbReference type="ARBA" id="ARBA00023125"/>
    </source>
</evidence>
<dbReference type="PANTHER" id="PTHR10150">
    <property type="entry name" value="DNA REPAIR ENDONUCLEASE XPF"/>
    <property type="match status" value="1"/>
</dbReference>
<dbReference type="STRING" id="1076935.U4LK87"/>
<dbReference type="GO" id="GO:0003697">
    <property type="term" value="F:single-stranded DNA binding"/>
    <property type="evidence" value="ECO:0007669"/>
    <property type="project" value="InterPro"/>
</dbReference>
<dbReference type="OMA" id="THILDIM"/>
<dbReference type="GO" id="GO:0000110">
    <property type="term" value="C:nucleotide-excision repair factor 1 complex"/>
    <property type="evidence" value="ECO:0007669"/>
    <property type="project" value="TreeGrafter"/>
</dbReference>
<proteinExistence type="inferred from homology"/>
<keyword evidence="4" id="KW-0255">Endonuclease</keyword>
<keyword evidence="6" id="KW-0378">Hydrolase</keyword>
<dbReference type="Pfam" id="PF02732">
    <property type="entry name" value="ERCC4"/>
    <property type="match status" value="1"/>
</dbReference>
<dbReference type="InterPro" id="IPR006167">
    <property type="entry name" value="XPF"/>
</dbReference>
<evidence type="ECO:0000313" key="13">
    <source>
        <dbReference type="Proteomes" id="UP000018144"/>
    </source>
</evidence>
<keyword evidence="3" id="KW-0540">Nuclease</keyword>
<dbReference type="EMBL" id="HF935702">
    <property type="protein sequence ID" value="CCX31982.1"/>
    <property type="molecule type" value="Genomic_DNA"/>
</dbReference>
<dbReference type="GO" id="GO:0003684">
    <property type="term" value="F:damaged DNA binding"/>
    <property type="evidence" value="ECO:0007669"/>
    <property type="project" value="TreeGrafter"/>
</dbReference>
<name>U4LK87_PYROM</name>
<dbReference type="AlphaFoldDB" id="U4LK87"/>
<evidence type="ECO:0000256" key="5">
    <source>
        <dbReference type="ARBA" id="ARBA00022763"/>
    </source>
</evidence>
<organism evidence="12 13">
    <name type="scientific">Pyronema omphalodes (strain CBS 100304)</name>
    <name type="common">Pyronema confluens</name>
    <dbReference type="NCBI Taxonomy" id="1076935"/>
    <lineage>
        <taxon>Eukaryota</taxon>
        <taxon>Fungi</taxon>
        <taxon>Dikarya</taxon>
        <taxon>Ascomycota</taxon>
        <taxon>Pezizomycotina</taxon>
        <taxon>Pezizomycetes</taxon>
        <taxon>Pezizales</taxon>
        <taxon>Pyronemataceae</taxon>
        <taxon>Pyronema</taxon>
    </lineage>
</organism>
<feature type="region of interest" description="Disordered" evidence="10">
    <location>
        <begin position="521"/>
        <end position="571"/>
    </location>
</feature>
<feature type="compositionally biased region" description="Acidic residues" evidence="10">
    <location>
        <begin position="460"/>
        <end position="473"/>
    </location>
</feature>
<feature type="region of interest" description="Disordered" evidence="10">
    <location>
        <begin position="448"/>
        <end position="493"/>
    </location>
</feature>
<dbReference type="GO" id="GO:0000736">
    <property type="term" value="P:double-strand break repair via single-strand annealing, removal of nonhomologous ends"/>
    <property type="evidence" value="ECO:0007669"/>
    <property type="project" value="TreeGrafter"/>
</dbReference>